<dbReference type="HOGENOM" id="CLU_2240748_0_0_1"/>
<organism evidence="1">
    <name type="scientific">Oryza brachyantha</name>
    <name type="common">malo sina</name>
    <dbReference type="NCBI Taxonomy" id="4533"/>
    <lineage>
        <taxon>Eukaryota</taxon>
        <taxon>Viridiplantae</taxon>
        <taxon>Streptophyta</taxon>
        <taxon>Embryophyta</taxon>
        <taxon>Tracheophyta</taxon>
        <taxon>Spermatophyta</taxon>
        <taxon>Magnoliopsida</taxon>
        <taxon>Liliopsida</taxon>
        <taxon>Poales</taxon>
        <taxon>Poaceae</taxon>
        <taxon>BOP clade</taxon>
        <taxon>Oryzoideae</taxon>
        <taxon>Oryzeae</taxon>
        <taxon>Oryzinae</taxon>
        <taxon>Oryza</taxon>
    </lineage>
</organism>
<evidence type="ECO:0000313" key="1">
    <source>
        <dbReference type="EnsemblPlants" id="OB05G17540.1"/>
    </source>
</evidence>
<accession>J3M580</accession>
<proteinExistence type="predicted"/>
<keyword evidence="2" id="KW-1185">Reference proteome</keyword>
<dbReference type="EnsemblPlants" id="OB05G17540.1">
    <property type="protein sequence ID" value="OB05G17540.1"/>
    <property type="gene ID" value="OB05G17540"/>
</dbReference>
<dbReference type="Proteomes" id="UP000006038">
    <property type="component" value="Chromosome 5"/>
</dbReference>
<evidence type="ECO:0000313" key="2">
    <source>
        <dbReference type="Proteomes" id="UP000006038"/>
    </source>
</evidence>
<reference evidence="1" key="2">
    <citation type="submission" date="2013-04" db="UniProtKB">
        <authorList>
            <consortium name="EnsemblPlants"/>
        </authorList>
    </citation>
    <scope>IDENTIFICATION</scope>
</reference>
<dbReference type="AlphaFoldDB" id="J3M580"/>
<name>J3M580_ORYBR</name>
<protein>
    <submittedName>
        <fullName evidence="1">Uncharacterized protein</fullName>
    </submittedName>
</protein>
<dbReference type="Gramene" id="OB05G17540.1">
    <property type="protein sequence ID" value="OB05G17540.1"/>
    <property type="gene ID" value="OB05G17540"/>
</dbReference>
<reference evidence="1" key="1">
    <citation type="journal article" date="2013" name="Nat. Commun.">
        <title>Whole-genome sequencing of Oryza brachyantha reveals mechanisms underlying Oryza genome evolution.</title>
        <authorList>
            <person name="Chen J."/>
            <person name="Huang Q."/>
            <person name="Gao D."/>
            <person name="Wang J."/>
            <person name="Lang Y."/>
            <person name="Liu T."/>
            <person name="Li B."/>
            <person name="Bai Z."/>
            <person name="Luis Goicoechea J."/>
            <person name="Liang C."/>
            <person name="Chen C."/>
            <person name="Zhang W."/>
            <person name="Sun S."/>
            <person name="Liao Y."/>
            <person name="Zhang X."/>
            <person name="Yang L."/>
            <person name="Song C."/>
            <person name="Wang M."/>
            <person name="Shi J."/>
            <person name="Liu G."/>
            <person name="Liu J."/>
            <person name="Zhou H."/>
            <person name="Zhou W."/>
            <person name="Yu Q."/>
            <person name="An N."/>
            <person name="Chen Y."/>
            <person name="Cai Q."/>
            <person name="Wang B."/>
            <person name="Liu B."/>
            <person name="Min J."/>
            <person name="Huang Y."/>
            <person name="Wu H."/>
            <person name="Li Z."/>
            <person name="Zhang Y."/>
            <person name="Yin Y."/>
            <person name="Song W."/>
            <person name="Jiang J."/>
            <person name="Jackson S.A."/>
            <person name="Wing R.A."/>
            <person name="Wang J."/>
            <person name="Chen M."/>
        </authorList>
    </citation>
    <scope>NUCLEOTIDE SEQUENCE [LARGE SCALE GENOMIC DNA]</scope>
    <source>
        <strain evidence="1">cv. IRGC 101232</strain>
    </source>
</reference>
<sequence length="105" mass="12271">MFFYWHLQQSSNQGVEHIMPNHLVSFIWTPLGKLHKQHNHPMERRSNQIRGSPKFMTFSYATRSTDVMDLVGPWGKTSRRHNAKTQPQNQAISTRDKIITELLLG</sequence>